<dbReference type="PANTHER" id="PTHR42783">
    <property type="entry name" value="GLUTAMATE SYNTHASE [NADPH] SMALL CHAIN"/>
    <property type="match status" value="1"/>
</dbReference>
<proteinExistence type="predicted"/>
<evidence type="ECO:0000259" key="2">
    <source>
        <dbReference type="Pfam" id="PF14691"/>
    </source>
</evidence>
<sequence length="440" mass="45680">MVDPRTLPEDRSEAGFGDYKPALGPAQALAEANRCLYCADAPCVQKCPTGIDIPEFIRKISTGNLKGSARTILDANIFGMSCARVCPVEVLCVGACVYNEMDAPPIAIGRLQRYATDAALAGGWRYFEPGPDTGRSVGLVGGGPASLAAAHELRRRGHACTIYDAGKWLGGLNTTGVAPYKLRADDALAEVAYVLGIGGIAVESGVQVGRDVTWDALLARHDALFIGVGLGADRTLDIPGKELAGIDGAVAFIEKFKLGRVDLAGVERAVVVGGGNTAVDAVRELVGLGVPEVTMLYRGDEASMSGYEHEWKAAKVEGVRALWHTQPTAYLGRGGRVAGLRCVKLGADKRPLPGEVFEVPAELVLLAIGQARLGELVAGLDGVQLEGGRLVVDADGATGNPRVFAGGDCANGGKEVVNAVAEGKRAALAIDRALTTGASK</sequence>
<dbReference type="Pfam" id="PF14691">
    <property type="entry name" value="Fer4_20"/>
    <property type="match status" value="1"/>
</dbReference>
<dbReference type="OrthoDB" id="9803192at2"/>
<evidence type="ECO:0000313" key="4">
    <source>
        <dbReference type="Proteomes" id="UP000199400"/>
    </source>
</evidence>
<dbReference type="SUPFAM" id="SSF46548">
    <property type="entry name" value="alpha-helical ferredoxin"/>
    <property type="match status" value="1"/>
</dbReference>
<dbReference type="Pfam" id="PF07992">
    <property type="entry name" value="Pyr_redox_2"/>
    <property type="match status" value="1"/>
</dbReference>
<dbReference type="PRINTS" id="PR00419">
    <property type="entry name" value="ADXRDTASE"/>
</dbReference>
<dbReference type="GO" id="GO:0016491">
    <property type="term" value="F:oxidoreductase activity"/>
    <property type="evidence" value="ECO:0007669"/>
    <property type="project" value="InterPro"/>
</dbReference>
<dbReference type="PANTHER" id="PTHR42783:SF3">
    <property type="entry name" value="GLUTAMATE SYNTHASE [NADPH] SMALL CHAIN-RELATED"/>
    <property type="match status" value="1"/>
</dbReference>
<dbReference type="InterPro" id="IPR028261">
    <property type="entry name" value="DPD_II"/>
</dbReference>
<dbReference type="Proteomes" id="UP000199400">
    <property type="component" value="Unassembled WGS sequence"/>
</dbReference>
<dbReference type="Gene3D" id="3.50.50.60">
    <property type="entry name" value="FAD/NAD(P)-binding domain"/>
    <property type="match status" value="3"/>
</dbReference>
<dbReference type="InterPro" id="IPR036188">
    <property type="entry name" value="FAD/NAD-bd_sf"/>
</dbReference>
<reference evidence="4" key="1">
    <citation type="submission" date="2016-10" db="EMBL/GenBank/DDBJ databases">
        <authorList>
            <person name="Varghese N."/>
            <person name="Submissions S."/>
        </authorList>
    </citation>
    <scope>NUCLEOTIDE SEQUENCE [LARGE SCALE GENOMIC DNA]</scope>
    <source>
        <strain evidence="4">ATCC 25963</strain>
    </source>
</reference>
<name>A0A1I1VUG3_9BACT</name>
<evidence type="ECO:0000313" key="3">
    <source>
        <dbReference type="EMBL" id="SFD86474.1"/>
    </source>
</evidence>
<dbReference type="InterPro" id="IPR023753">
    <property type="entry name" value="FAD/NAD-binding_dom"/>
</dbReference>
<dbReference type="RefSeq" id="WP_096330754.1">
    <property type="nucleotide sequence ID" value="NZ_FOMX01000005.1"/>
</dbReference>
<dbReference type="AlphaFoldDB" id="A0A1I1VUG3"/>
<protein>
    <submittedName>
        <fullName evidence="3">Glutamate synthase (NADPH/NADH) small chain</fullName>
    </submittedName>
</protein>
<feature type="domain" description="Dihydroprymidine dehydrogenase" evidence="2">
    <location>
        <begin position="16"/>
        <end position="121"/>
    </location>
</feature>
<dbReference type="STRING" id="54.SAMN02745121_01963"/>
<feature type="domain" description="FAD/NAD(P)-binding" evidence="1">
    <location>
        <begin position="139"/>
        <end position="423"/>
    </location>
</feature>
<dbReference type="SUPFAM" id="SSF51971">
    <property type="entry name" value="Nucleotide-binding domain"/>
    <property type="match status" value="1"/>
</dbReference>
<dbReference type="EMBL" id="FOMX01000005">
    <property type="protein sequence ID" value="SFD86474.1"/>
    <property type="molecule type" value="Genomic_DNA"/>
</dbReference>
<organism evidence="3 4">
    <name type="scientific">Nannocystis exedens</name>
    <dbReference type="NCBI Taxonomy" id="54"/>
    <lineage>
        <taxon>Bacteria</taxon>
        <taxon>Pseudomonadati</taxon>
        <taxon>Myxococcota</taxon>
        <taxon>Polyangia</taxon>
        <taxon>Nannocystales</taxon>
        <taxon>Nannocystaceae</taxon>
        <taxon>Nannocystis</taxon>
    </lineage>
</organism>
<dbReference type="InterPro" id="IPR009051">
    <property type="entry name" value="Helical_ferredxn"/>
</dbReference>
<accession>A0A1I1VUG3</accession>
<gene>
    <name evidence="3" type="ORF">SAMN02745121_01963</name>
</gene>
<dbReference type="Gene3D" id="1.10.1060.10">
    <property type="entry name" value="Alpha-helical ferredoxin"/>
    <property type="match status" value="1"/>
</dbReference>
<evidence type="ECO:0000259" key="1">
    <source>
        <dbReference type="Pfam" id="PF07992"/>
    </source>
</evidence>
<dbReference type="GO" id="GO:0051536">
    <property type="term" value="F:iron-sulfur cluster binding"/>
    <property type="evidence" value="ECO:0007669"/>
    <property type="project" value="InterPro"/>
</dbReference>
<keyword evidence="4" id="KW-1185">Reference proteome</keyword>